<dbReference type="Gene3D" id="3.90.550.10">
    <property type="entry name" value="Spore Coat Polysaccharide Biosynthesis Protein SpsA, Chain A"/>
    <property type="match status" value="1"/>
</dbReference>
<dbReference type="SUPFAM" id="SSF53448">
    <property type="entry name" value="Nucleotide-diphospho-sugar transferases"/>
    <property type="match status" value="1"/>
</dbReference>
<sequence length="276" mass="32229">MKSESPLVSIIVPCYMQAKYLEDALKSVLDQNYQNWECIIIDDGSPDETEIISREWEKKDKRFIYIRKTNGGLSSARNSGIVLAKGEFILPLDADDKIGKEYIQQAIELFTTSRNTTLIYCKAVNFGAENKEWELGVYSYSNLLISNMIFCSAIYRKSDAVRINGYDENLKNGLEDWDFWIRLLDKNSNVVQLKTIGFYYRLKESSMIKNLHETENLFKLVKREIYIKNIEIYDEHFGEIHAILKKQLHLIGFEKRVKSMIAYRLLNSIKSFLIKN</sequence>
<dbReference type="AlphaFoldDB" id="A0A1I2VVD2"/>
<keyword evidence="1 4" id="KW-0808">Transferase</keyword>
<dbReference type="RefSeq" id="WP_090992792.1">
    <property type="nucleotide sequence ID" value="NZ_FOPP01000003.1"/>
</dbReference>
<reference evidence="4 5" key="1">
    <citation type="submission" date="2016-10" db="EMBL/GenBank/DDBJ databases">
        <authorList>
            <person name="de Groot N.N."/>
        </authorList>
    </citation>
    <scope>NUCLEOTIDE SEQUENCE [LARGE SCALE GENOMIC DNA]</scope>
    <source>
        <strain evidence="4 5">DSM 18684</strain>
    </source>
</reference>
<dbReference type="PANTHER" id="PTHR43685:SF2">
    <property type="entry name" value="GLYCOSYLTRANSFERASE 2-LIKE DOMAIN-CONTAINING PROTEIN"/>
    <property type="match status" value="1"/>
</dbReference>
<organism evidence="4 5">
    <name type="scientific">Pedobacter insulae</name>
    <dbReference type="NCBI Taxonomy" id="414048"/>
    <lineage>
        <taxon>Bacteria</taxon>
        <taxon>Pseudomonadati</taxon>
        <taxon>Bacteroidota</taxon>
        <taxon>Sphingobacteriia</taxon>
        <taxon>Sphingobacteriales</taxon>
        <taxon>Sphingobacteriaceae</taxon>
        <taxon>Pedobacter</taxon>
    </lineage>
</organism>
<accession>A0A1I2VVD2</accession>
<evidence type="ECO:0000313" key="5">
    <source>
        <dbReference type="Proteomes" id="UP000199666"/>
    </source>
</evidence>
<dbReference type="CDD" id="cd00761">
    <property type="entry name" value="Glyco_tranf_GTA_type"/>
    <property type="match status" value="1"/>
</dbReference>
<evidence type="ECO:0000259" key="3">
    <source>
        <dbReference type="Pfam" id="PF02709"/>
    </source>
</evidence>
<gene>
    <name evidence="4" type="ORF">SAMN04489864_103288</name>
</gene>
<dbReference type="PANTHER" id="PTHR43685">
    <property type="entry name" value="GLYCOSYLTRANSFERASE"/>
    <property type="match status" value="1"/>
</dbReference>
<keyword evidence="5" id="KW-1185">Reference proteome</keyword>
<dbReference type="GO" id="GO:0016740">
    <property type="term" value="F:transferase activity"/>
    <property type="evidence" value="ECO:0007669"/>
    <property type="project" value="UniProtKB-KW"/>
</dbReference>
<name>A0A1I2VVD2_9SPHI</name>
<dbReference type="InterPro" id="IPR050834">
    <property type="entry name" value="Glycosyltransf_2"/>
</dbReference>
<dbReference type="Pfam" id="PF00535">
    <property type="entry name" value="Glycos_transf_2"/>
    <property type="match status" value="1"/>
</dbReference>
<dbReference type="InterPro" id="IPR001173">
    <property type="entry name" value="Glyco_trans_2-like"/>
</dbReference>
<dbReference type="InterPro" id="IPR029044">
    <property type="entry name" value="Nucleotide-diphossugar_trans"/>
</dbReference>
<evidence type="ECO:0000256" key="1">
    <source>
        <dbReference type="ARBA" id="ARBA00022679"/>
    </source>
</evidence>
<dbReference type="InterPro" id="IPR027791">
    <property type="entry name" value="Galactosyl_T_C"/>
</dbReference>
<dbReference type="STRING" id="414048.SAMN04489864_103288"/>
<feature type="domain" description="Galactosyltransferase C-terminal" evidence="3">
    <location>
        <begin position="153"/>
        <end position="203"/>
    </location>
</feature>
<evidence type="ECO:0000313" key="4">
    <source>
        <dbReference type="EMBL" id="SFG93070.1"/>
    </source>
</evidence>
<feature type="domain" description="Glycosyltransferase 2-like" evidence="2">
    <location>
        <begin position="9"/>
        <end position="134"/>
    </location>
</feature>
<dbReference type="Proteomes" id="UP000199666">
    <property type="component" value="Unassembled WGS sequence"/>
</dbReference>
<proteinExistence type="predicted"/>
<evidence type="ECO:0000259" key="2">
    <source>
        <dbReference type="Pfam" id="PF00535"/>
    </source>
</evidence>
<dbReference type="OrthoDB" id="6638511at2"/>
<dbReference type="Pfam" id="PF02709">
    <property type="entry name" value="Glyco_transf_7C"/>
    <property type="match status" value="1"/>
</dbReference>
<protein>
    <submittedName>
        <fullName evidence="4">Glycosyltransferase involved in cell wall bisynthesis</fullName>
    </submittedName>
</protein>
<dbReference type="EMBL" id="FOPP01000003">
    <property type="protein sequence ID" value="SFG93070.1"/>
    <property type="molecule type" value="Genomic_DNA"/>
</dbReference>